<keyword evidence="2" id="KW-0812">Transmembrane</keyword>
<evidence type="ECO:0000256" key="2">
    <source>
        <dbReference type="SAM" id="Phobius"/>
    </source>
</evidence>
<reference evidence="4 5" key="1">
    <citation type="submission" date="2019-03" db="EMBL/GenBank/DDBJ databases">
        <title>Genomic Encyclopedia of Type Strains, Phase IV (KMG-IV): sequencing the most valuable type-strain genomes for metagenomic binning, comparative biology and taxonomic classification.</title>
        <authorList>
            <person name="Goeker M."/>
        </authorList>
    </citation>
    <scope>NUCLEOTIDE SEQUENCE [LARGE SCALE GENOMIC DNA]</scope>
    <source>
        <strain evidence="4 5">DSM 9035</strain>
    </source>
</reference>
<evidence type="ECO:0000313" key="5">
    <source>
        <dbReference type="Proteomes" id="UP000294664"/>
    </source>
</evidence>
<dbReference type="EMBL" id="SMAI01000013">
    <property type="protein sequence ID" value="TCT02494.1"/>
    <property type="molecule type" value="Genomic_DNA"/>
</dbReference>
<proteinExistence type="predicted"/>
<dbReference type="AlphaFoldDB" id="A0A4R3LPS1"/>
<dbReference type="Pfam" id="PF04536">
    <property type="entry name" value="TPM_phosphatase"/>
    <property type="match status" value="1"/>
</dbReference>
<organism evidence="4 5">
    <name type="scientific">Aquabacter spiritensis</name>
    <dbReference type="NCBI Taxonomy" id="933073"/>
    <lineage>
        <taxon>Bacteria</taxon>
        <taxon>Pseudomonadati</taxon>
        <taxon>Pseudomonadota</taxon>
        <taxon>Alphaproteobacteria</taxon>
        <taxon>Hyphomicrobiales</taxon>
        <taxon>Xanthobacteraceae</taxon>
        <taxon>Aquabacter</taxon>
    </lineage>
</organism>
<sequence length="216" mass="22423">MAHVPPLTPDEHRRIADAVAAAEAKTSAEIRVALVEAPLVTHAYHPVLWAALGALVLPWPAIAVFPIEPLRLLAVQAAAFVLFWGGLALPPVSRRLVPMRERRAAARAMVRQLFVGHGMHGTEGRSGLLILVASRDRIVEILADANADAALGAAAWAEVCRTVTAPAAEGRLADGIVAAVARAGDLLSGPLPARSGDRNELPNAPITLGGEAGGGD</sequence>
<keyword evidence="5" id="KW-1185">Reference proteome</keyword>
<gene>
    <name evidence="4" type="ORF">EDC64_113145</name>
</gene>
<evidence type="ECO:0000256" key="1">
    <source>
        <dbReference type="SAM" id="MobiDB-lite"/>
    </source>
</evidence>
<feature type="domain" description="TPM" evidence="3">
    <location>
        <begin position="111"/>
        <end position="185"/>
    </location>
</feature>
<feature type="transmembrane region" description="Helical" evidence="2">
    <location>
        <begin position="47"/>
        <end position="67"/>
    </location>
</feature>
<evidence type="ECO:0000259" key="3">
    <source>
        <dbReference type="Pfam" id="PF04536"/>
    </source>
</evidence>
<dbReference type="PANTHER" id="PTHR30373:SF8">
    <property type="entry name" value="BLL7265 PROTEIN"/>
    <property type="match status" value="1"/>
</dbReference>
<feature type="region of interest" description="Disordered" evidence="1">
    <location>
        <begin position="191"/>
        <end position="216"/>
    </location>
</feature>
<name>A0A4R3LPS1_9HYPH</name>
<accession>A0A4R3LPS1</accession>
<evidence type="ECO:0000313" key="4">
    <source>
        <dbReference type="EMBL" id="TCT02494.1"/>
    </source>
</evidence>
<dbReference type="RefSeq" id="WP_132034162.1">
    <property type="nucleotide sequence ID" value="NZ_SMAI01000013.1"/>
</dbReference>
<protein>
    <submittedName>
        <fullName evidence="4">Putative membrane protein</fullName>
    </submittedName>
</protein>
<comment type="caution">
    <text evidence="4">The sequence shown here is derived from an EMBL/GenBank/DDBJ whole genome shotgun (WGS) entry which is preliminary data.</text>
</comment>
<dbReference type="OrthoDB" id="5825388at2"/>
<feature type="transmembrane region" description="Helical" evidence="2">
    <location>
        <begin position="73"/>
        <end position="93"/>
    </location>
</feature>
<dbReference type="PANTHER" id="PTHR30373">
    <property type="entry name" value="UPF0603 PROTEIN YGCG"/>
    <property type="match status" value="1"/>
</dbReference>
<dbReference type="Gene3D" id="3.10.310.50">
    <property type="match status" value="1"/>
</dbReference>
<keyword evidence="2" id="KW-0472">Membrane</keyword>
<keyword evidence="2" id="KW-1133">Transmembrane helix</keyword>
<dbReference type="InterPro" id="IPR007621">
    <property type="entry name" value="TPM_dom"/>
</dbReference>
<dbReference type="Proteomes" id="UP000294664">
    <property type="component" value="Unassembled WGS sequence"/>
</dbReference>